<evidence type="ECO:0000313" key="1">
    <source>
        <dbReference type="EMBL" id="GBM58104.1"/>
    </source>
</evidence>
<sequence length="79" mass="9028">MNRGAMPQETFLETAEEVVTGYSLRNAASKYGTNFKTLPEFFNKIKTGSDDPEKTVPSFGYKNLDRSSLINRRRRFNST</sequence>
<reference evidence="1 2" key="1">
    <citation type="journal article" date="2019" name="Sci. Rep.">
        <title>Orb-weaving spider Araneus ventricosus genome elucidates the spidroin gene catalogue.</title>
        <authorList>
            <person name="Kono N."/>
            <person name="Nakamura H."/>
            <person name="Ohtoshi R."/>
            <person name="Moran D.A.P."/>
            <person name="Shinohara A."/>
            <person name="Yoshida Y."/>
            <person name="Fujiwara M."/>
            <person name="Mori M."/>
            <person name="Tomita M."/>
            <person name="Arakawa K."/>
        </authorList>
    </citation>
    <scope>NUCLEOTIDE SEQUENCE [LARGE SCALE GENOMIC DNA]</scope>
</reference>
<evidence type="ECO:0000313" key="2">
    <source>
        <dbReference type="Proteomes" id="UP000499080"/>
    </source>
</evidence>
<dbReference type="EMBL" id="BGPR01001622">
    <property type="protein sequence ID" value="GBM58104.1"/>
    <property type="molecule type" value="Genomic_DNA"/>
</dbReference>
<comment type="caution">
    <text evidence="1">The sequence shown here is derived from an EMBL/GenBank/DDBJ whole genome shotgun (WGS) entry which is preliminary data.</text>
</comment>
<protein>
    <submittedName>
        <fullName evidence="1">Uncharacterized protein</fullName>
    </submittedName>
</protein>
<proteinExistence type="predicted"/>
<dbReference type="AlphaFoldDB" id="A0A4Y2H196"/>
<keyword evidence="2" id="KW-1185">Reference proteome</keyword>
<name>A0A4Y2H196_ARAVE</name>
<accession>A0A4Y2H196</accession>
<dbReference type="Proteomes" id="UP000499080">
    <property type="component" value="Unassembled WGS sequence"/>
</dbReference>
<gene>
    <name evidence="1" type="ORF">AVEN_164290_1</name>
</gene>
<organism evidence="1 2">
    <name type="scientific">Araneus ventricosus</name>
    <name type="common">Orbweaver spider</name>
    <name type="synonym">Epeira ventricosa</name>
    <dbReference type="NCBI Taxonomy" id="182803"/>
    <lineage>
        <taxon>Eukaryota</taxon>
        <taxon>Metazoa</taxon>
        <taxon>Ecdysozoa</taxon>
        <taxon>Arthropoda</taxon>
        <taxon>Chelicerata</taxon>
        <taxon>Arachnida</taxon>
        <taxon>Araneae</taxon>
        <taxon>Araneomorphae</taxon>
        <taxon>Entelegynae</taxon>
        <taxon>Araneoidea</taxon>
        <taxon>Araneidae</taxon>
        <taxon>Araneus</taxon>
    </lineage>
</organism>